<keyword evidence="7 8" id="KW-0539">Nucleus</keyword>
<evidence type="ECO:0000256" key="3">
    <source>
        <dbReference type="ARBA" id="ARBA00022833"/>
    </source>
</evidence>
<evidence type="ECO:0000256" key="6">
    <source>
        <dbReference type="ARBA" id="ARBA00023163"/>
    </source>
</evidence>
<name>A0A9D5CMK7_9LILI</name>
<keyword evidence="2 8" id="KW-0863">Zinc-finger</keyword>
<feature type="domain" description="Dof-type" evidence="10">
    <location>
        <begin position="101"/>
        <end position="155"/>
    </location>
</feature>
<dbReference type="GO" id="GO:0003677">
    <property type="term" value="F:DNA binding"/>
    <property type="evidence" value="ECO:0007669"/>
    <property type="project" value="UniProtKB-UniRule"/>
</dbReference>
<keyword evidence="1" id="KW-0479">Metal-binding</keyword>
<dbReference type="PROSITE" id="PS01361">
    <property type="entry name" value="ZF_DOF_1"/>
    <property type="match status" value="1"/>
</dbReference>
<keyword evidence="5 8" id="KW-0238">DNA-binding</keyword>
<evidence type="ECO:0000313" key="12">
    <source>
        <dbReference type="Proteomes" id="UP001085076"/>
    </source>
</evidence>
<comment type="caution">
    <text evidence="11">The sequence shown here is derived from an EMBL/GenBank/DDBJ whole genome shotgun (WGS) entry which is preliminary data.</text>
</comment>
<evidence type="ECO:0000256" key="1">
    <source>
        <dbReference type="ARBA" id="ARBA00022723"/>
    </source>
</evidence>
<proteinExistence type="predicted"/>
<evidence type="ECO:0000256" key="2">
    <source>
        <dbReference type="ARBA" id="ARBA00022771"/>
    </source>
</evidence>
<evidence type="ECO:0000313" key="11">
    <source>
        <dbReference type="EMBL" id="KAJ0975564.1"/>
    </source>
</evidence>
<dbReference type="GO" id="GO:0005634">
    <property type="term" value="C:nucleus"/>
    <property type="evidence" value="ECO:0007669"/>
    <property type="project" value="UniProtKB-SubCell"/>
</dbReference>
<evidence type="ECO:0000259" key="10">
    <source>
        <dbReference type="PROSITE" id="PS50884"/>
    </source>
</evidence>
<evidence type="ECO:0000256" key="7">
    <source>
        <dbReference type="ARBA" id="ARBA00023242"/>
    </source>
</evidence>
<dbReference type="Pfam" id="PF02701">
    <property type="entry name" value="Zn_ribbon_Dof"/>
    <property type="match status" value="1"/>
</dbReference>
<comment type="subcellular location">
    <subcellularLocation>
        <location evidence="8">Nucleus</location>
    </subcellularLocation>
</comment>
<dbReference type="PROSITE" id="PS50884">
    <property type="entry name" value="ZF_DOF_2"/>
    <property type="match status" value="1"/>
</dbReference>
<keyword evidence="4" id="KW-0805">Transcription regulation</keyword>
<sequence>MSEAKDPALKLFGRSISLPEKDACGVMMTKAQVDDPMPSSSDGQEKSEQDSSMCSEKNSEYEHQPSNNSDKELTICKVEQDKIKNNGSDQAKALKKPDKVLPCPRCNSMDTKFCYYNNYNVNQPRYFCKKCQRYWTAGGTMRNVPVGAGRRKNKNSVSHYRQCSQTDVSNSAHPESLSGGLSLPFMKYSQEGPLCESMASVLNLSEKRSEDMGSLSCRETTEEPSTSSSMTAMNCNETVVEESIGCIDNNDPKSCYNGVTPMQCFPGTPWAYTWAAMATNRCPPVLACRPENGNPNPTLPWRPPPMIIAPAFCPPTIPFPLVPPTIWNVPWPRSIGSVSPLPSPILGKHSRDASMQSEEKNEKSLWVPKTLRIDDPGVAAKSSIWAALGIRPEEEMTKGGIFKGFQSRTENSKGETPEAAQALQANPAALSRYRAFQEST</sequence>
<evidence type="ECO:0000256" key="4">
    <source>
        <dbReference type="ARBA" id="ARBA00023015"/>
    </source>
</evidence>
<dbReference type="InterPro" id="IPR003851">
    <property type="entry name" value="Znf_Dof"/>
</dbReference>
<reference evidence="11" key="1">
    <citation type="submission" date="2021-03" db="EMBL/GenBank/DDBJ databases">
        <authorList>
            <person name="Li Z."/>
            <person name="Yang C."/>
        </authorList>
    </citation>
    <scope>NUCLEOTIDE SEQUENCE</scope>
    <source>
        <strain evidence="11">Dzin_1.0</strain>
        <tissue evidence="11">Leaf</tissue>
    </source>
</reference>
<protein>
    <recommendedName>
        <fullName evidence="10">Dof-type domain-containing protein</fullName>
    </recommendedName>
</protein>
<accession>A0A9D5CMK7</accession>
<gene>
    <name evidence="11" type="ORF">J5N97_017529</name>
</gene>
<evidence type="ECO:0000256" key="5">
    <source>
        <dbReference type="ARBA" id="ARBA00023125"/>
    </source>
</evidence>
<dbReference type="GO" id="GO:0003700">
    <property type="term" value="F:DNA-binding transcription factor activity"/>
    <property type="evidence" value="ECO:0007669"/>
    <property type="project" value="InterPro"/>
</dbReference>
<dbReference type="GO" id="GO:0008270">
    <property type="term" value="F:zinc ion binding"/>
    <property type="evidence" value="ECO:0007669"/>
    <property type="project" value="UniProtKB-KW"/>
</dbReference>
<keyword evidence="12" id="KW-1185">Reference proteome</keyword>
<feature type="region of interest" description="Disordered" evidence="9">
    <location>
        <begin position="27"/>
        <end position="73"/>
    </location>
</feature>
<feature type="compositionally biased region" description="Basic and acidic residues" evidence="9">
    <location>
        <begin position="57"/>
        <end position="73"/>
    </location>
</feature>
<dbReference type="Proteomes" id="UP001085076">
    <property type="component" value="Miscellaneous, Linkage group lg04"/>
</dbReference>
<dbReference type="AlphaFoldDB" id="A0A9D5CMK7"/>
<organism evidence="11 12">
    <name type="scientific">Dioscorea zingiberensis</name>
    <dbReference type="NCBI Taxonomy" id="325984"/>
    <lineage>
        <taxon>Eukaryota</taxon>
        <taxon>Viridiplantae</taxon>
        <taxon>Streptophyta</taxon>
        <taxon>Embryophyta</taxon>
        <taxon>Tracheophyta</taxon>
        <taxon>Spermatophyta</taxon>
        <taxon>Magnoliopsida</taxon>
        <taxon>Liliopsida</taxon>
        <taxon>Dioscoreales</taxon>
        <taxon>Dioscoreaceae</taxon>
        <taxon>Dioscorea</taxon>
    </lineage>
</organism>
<evidence type="ECO:0000256" key="9">
    <source>
        <dbReference type="SAM" id="MobiDB-lite"/>
    </source>
</evidence>
<dbReference type="PANTHER" id="PTHR31089">
    <property type="entry name" value="CYCLIC DOF FACTOR 2"/>
    <property type="match status" value="1"/>
</dbReference>
<dbReference type="PANTHER" id="PTHR31089:SF75">
    <property type="entry name" value="CYCLIC DOF FACTOR 2"/>
    <property type="match status" value="1"/>
</dbReference>
<dbReference type="EMBL" id="JAGGNH010000004">
    <property type="protein sequence ID" value="KAJ0975564.1"/>
    <property type="molecule type" value="Genomic_DNA"/>
</dbReference>
<evidence type="ECO:0000256" key="8">
    <source>
        <dbReference type="PROSITE-ProRule" id="PRU00071"/>
    </source>
</evidence>
<dbReference type="InterPro" id="IPR045174">
    <property type="entry name" value="Dof"/>
</dbReference>
<keyword evidence="6" id="KW-0804">Transcription</keyword>
<reference evidence="11" key="2">
    <citation type="journal article" date="2022" name="Hortic Res">
        <title>The genome of Dioscorea zingiberensis sheds light on the biosynthesis, origin and evolution of the medicinally important diosgenin saponins.</title>
        <authorList>
            <person name="Li Y."/>
            <person name="Tan C."/>
            <person name="Li Z."/>
            <person name="Guo J."/>
            <person name="Li S."/>
            <person name="Chen X."/>
            <person name="Wang C."/>
            <person name="Dai X."/>
            <person name="Yang H."/>
            <person name="Song W."/>
            <person name="Hou L."/>
            <person name="Xu J."/>
            <person name="Tong Z."/>
            <person name="Xu A."/>
            <person name="Yuan X."/>
            <person name="Wang W."/>
            <person name="Yang Q."/>
            <person name="Chen L."/>
            <person name="Sun Z."/>
            <person name="Wang K."/>
            <person name="Pan B."/>
            <person name="Chen J."/>
            <person name="Bao Y."/>
            <person name="Liu F."/>
            <person name="Qi X."/>
            <person name="Gang D.R."/>
            <person name="Wen J."/>
            <person name="Li J."/>
        </authorList>
    </citation>
    <scope>NUCLEOTIDE SEQUENCE</scope>
    <source>
        <strain evidence="11">Dzin_1.0</strain>
    </source>
</reference>
<keyword evidence="3" id="KW-0862">Zinc</keyword>
<feature type="region of interest" description="Disordered" evidence="9">
    <location>
        <begin position="406"/>
        <end position="426"/>
    </location>
</feature>
<dbReference type="OrthoDB" id="1927254at2759"/>